<dbReference type="InterPro" id="IPR007064">
    <property type="entry name" value="Nmd3_N"/>
</dbReference>
<dbReference type="GeneID" id="37026873"/>
<dbReference type="Pfam" id="PF04981">
    <property type="entry name" value="NMD3"/>
    <property type="match status" value="1"/>
</dbReference>
<evidence type="ECO:0000259" key="11">
    <source>
        <dbReference type="Pfam" id="PF21193"/>
    </source>
</evidence>
<dbReference type="PANTHER" id="PTHR12746">
    <property type="entry name" value="NONSENSE-MEDIATED MRNA DECAY PROTEIN 3"/>
    <property type="match status" value="1"/>
</dbReference>
<dbReference type="InterPro" id="IPR048899">
    <property type="entry name" value="NMD_SH3"/>
</dbReference>
<feature type="domain" description="60S ribosomal export protein NMD3 OB-fold" evidence="10">
    <location>
        <begin position="313"/>
        <end position="408"/>
    </location>
</feature>
<name>A0A316UYV2_9BASI</name>
<dbReference type="RefSeq" id="XP_025365004.1">
    <property type="nucleotide sequence ID" value="XM_025505050.1"/>
</dbReference>
<comment type="subcellular location">
    <subcellularLocation>
        <location evidence="7">Cytoplasm</location>
    </subcellularLocation>
    <subcellularLocation>
        <location evidence="7">Nucleus</location>
    </subcellularLocation>
</comment>
<feature type="compositionally biased region" description="Acidic residues" evidence="8">
    <location>
        <begin position="511"/>
        <end position="522"/>
    </location>
</feature>
<dbReference type="GO" id="GO:0043023">
    <property type="term" value="F:ribosomal large subunit binding"/>
    <property type="evidence" value="ECO:0007669"/>
    <property type="project" value="InterPro"/>
</dbReference>
<feature type="region of interest" description="Disordered" evidence="8">
    <location>
        <begin position="430"/>
        <end position="451"/>
    </location>
</feature>
<accession>A0A316UYV2</accession>
<keyword evidence="6 7" id="KW-0539">Nucleus</keyword>
<feature type="compositionally biased region" description="Acidic residues" evidence="8">
    <location>
        <begin position="545"/>
        <end position="554"/>
    </location>
</feature>
<evidence type="ECO:0000256" key="1">
    <source>
        <dbReference type="ARBA" id="ARBA00009794"/>
    </source>
</evidence>
<dbReference type="OrthoDB" id="203821at2759"/>
<evidence type="ECO:0000256" key="4">
    <source>
        <dbReference type="ARBA" id="ARBA00022490"/>
    </source>
</evidence>
<evidence type="ECO:0000313" key="12">
    <source>
        <dbReference type="EMBL" id="PWN30392.1"/>
    </source>
</evidence>
<keyword evidence="13" id="KW-1185">Reference proteome</keyword>
<comment type="similarity">
    <text evidence="1 7">Belongs to the NMD3 family.</text>
</comment>
<dbReference type="InterPro" id="IPR039768">
    <property type="entry name" value="Nmd3"/>
</dbReference>
<gene>
    <name evidence="12" type="ORF">BDZ90DRAFT_229416</name>
</gene>
<keyword evidence="3 7" id="KW-0813">Transport</keyword>
<evidence type="ECO:0000256" key="7">
    <source>
        <dbReference type="RuleBase" id="RU364108"/>
    </source>
</evidence>
<dbReference type="Pfam" id="PF21192">
    <property type="entry name" value="OB_NMD3"/>
    <property type="match status" value="1"/>
</dbReference>
<evidence type="ECO:0000256" key="8">
    <source>
        <dbReference type="SAM" id="MobiDB-lite"/>
    </source>
</evidence>
<dbReference type="GO" id="GO:0005634">
    <property type="term" value="C:nucleus"/>
    <property type="evidence" value="ECO:0007669"/>
    <property type="project" value="UniProtKB-SubCell"/>
</dbReference>
<dbReference type="AlphaFoldDB" id="A0A316UYV2"/>
<dbReference type="EMBL" id="KZ819662">
    <property type="protein sequence ID" value="PWN30392.1"/>
    <property type="molecule type" value="Genomic_DNA"/>
</dbReference>
<feature type="compositionally biased region" description="Acidic residues" evidence="8">
    <location>
        <begin position="563"/>
        <end position="572"/>
    </location>
</feature>
<protein>
    <recommendedName>
        <fullName evidence="2 7">60S ribosomal export protein NMD3</fullName>
    </recommendedName>
</protein>
<evidence type="ECO:0000313" key="13">
    <source>
        <dbReference type="Proteomes" id="UP000245884"/>
    </source>
</evidence>
<evidence type="ECO:0000256" key="6">
    <source>
        <dbReference type="ARBA" id="ARBA00023242"/>
    </source>
</evidence>
<dbReference type="InterPro" id="IPR048898">
    <property type="entry name" value="OB_NMD3"/>
</dbReference>
<proteinExistence type="inferred from homology"/>
<evidence type="ECO:0000256" key="2">
    <source>
        <dbReference type="ARBA" id="ARBA00017035"/>
    </source>
</evidence>
<evidence type="ECO:0000259" key="10">
    <source>
        <dbReference type="Pfam" id="PF21192"/>
    </source>
</evidence>
<feature type="domain" description="60S ribosomal export protein NMD3 SH3" evidence="11">
    <location>
        <begin position="249"/>
        <end position="296"/>
    </location>
</feature>
<organism evidence="12 13">
    <name type="scientific">Jaminaea rosea</name>
    <dbReference type="NCBI Taxonomy" id="1569628"/>
    <lineage>
        <taxon>Eukaryota</taxon>
        <taxon>Fungi</taxon>
        <taxon>Dikarya</taxon>
        <taxon>Basidiomycota</taxon>
        <taxon>Ustilaginomycotina</taxon>
        <taxon>Exobasidiomycetes</taxon>
        <taxon>Microstromatales</taxon>
        <taxon>Microstromatales incertae sedis</taxon>
        <taxon>Jaminaea</taxon>
    </lineage>
</organism>
<dbReference type="Pfam" id="PF21193">
    <property type="entry name" value="NMD_SH3"/>
    <property type="match status" value="1"/>
</dbReference>
<feature type="domain" description="Nmd3 N-terminal" evidence="9">
    <location>
        <begin position="18"/>
        <end position="246"/>
    </location>
</feature>
<evidence type="ECO:0000259" key="9">
    <source>
        <dbReference type="Pfam" id="PF04981"/>
    </source>
</evidence>
<evidence type="ECO:0000256" key="3">
    <source>
        <dbReference type="ARBA" id="ARBA00022448"/>
    </source>
</evidence>
<reference evidence="12 13" key="1">
    <citation type="journal article" date="2018" name="Mol. Biol. Evol.">
        <title>Broad Genomic Sampling Reveals a Smut Pathogenic Ancestry of the Fungal Clade Ustilaginomycotina.</title>
        <authorList>
            <person name="Kijpornyongpan T."/>
            <person name="Mondo S.J."/>
            <person name="Barry K."/>
            <person name="Sandor L."/>
            <person name="Lee J."/>
            <person name="Lipzen A."/>
            <person name="Pangilinan J."/>
            <person name="LaButti K."/>
            <person name="Hainaut M."/>
            <person name="Henrissat B."/>
            <person name="Grigoriev I.V."/>
            <person name="Spatafora J.W."/>
            <person name="Aime M.C."/>
        </authorList>
    </citation>
    <scope>NUCLEOTIDE SEQUENCE [LARGE SCALE GENOMIC DNA]</scope>
    <source>
        <strain evidence="12 13">MCA 5214</strain>
    </source>
</reference>
<keyword evidence="5 7" id="KW-0653">Protein transport</keyword>
<feature type="region of interest" description="Disordered" evidence="8">
    <location>
        <begin position="501"/>
        <end position="578"/>
    </location>
</feature>
<sequence length="578" mass="64761">MEYLQPQAHDAEQGLVLCADCGTAIPPNSANLCLSCLRNSVDITEGIPKQATVNFCKNCERYLNPPQTWVMAQLESRELLAICLRKLRGLNKVRLIDAGFIWTEPHSKRLRVKLTVQKEVLISTILQQIFEVEYIVQYGQCPDCTRLAAKNTWKAQVQVRQKVPHKRTFLYLEQLILKHNAHKDTINISEKKDGLDFYYTQRAHAVKMCEFLASVVPVKVTSSTSVISMDIHSSTSNNKFTYSVEIAPICKDDLICLPKNVAKSLGQLPQLVLCSRITNSIRLMDPVTLHYADIPAEKYFRDPFQALCTIPELVEFLVLDIEPSTHAAPTNNSSKTSKLLTADAQVSPMNATSFGQADAVHHTRTHLGALLQPGDAAMGYNLGSANFNSEVFDSIPSEKIPDVFLVKKSYPDSKKRRKNRNWRLKSIAKEADEQTVSETTHGRGALGRRGGLDGQKVEAAYEWFLRELEEDEEMRAGVNLYRDKEAEERLKRKREAKALRRARKAAQRDAEGDEEMDGDGDADMGAGAAGDIDDGMTDDGMTTDGESEFGDDEDVPRIRMDELLDDMDEMAIDEGFKP</sequence>
<evidence type="ECO:0000256" key="5">
    <source>
        <dbReference type="ARBA" id="ARBA00022927"/>
    </source>
</evidence>
<dbReference type="PANTHER" id="PTHR12746:SF2">
    <property type="entry name" value="60S RIBOSOMAL EXPORT PROTEIN NMD3"/>
    <property type="match status" value="1"/>
</dbReference>
<dbReference type="STRING" id="1569628.A0A316UYV2"/>
<dbReference type="GO" id="GO:0015031">
    <property type="term" value="P:protein transport"/>
    <property type="evidence" value="ECO:0007669"/>
    <property type="project" value="UniProtKB-KW"/>
</dbReference>
<dbReference type="GO" id="GO:0005737">
    <property type="term" value="C:cytoplasm"/>
    <property type="evidence" value="ECO:0007669"/>
    <property type="project" value="UniProtKB-SubCell"/>
</dbReference>
<dbReference type="Proteomes" id="UP000245884">
    <property type="component" value="Unassembled WGS sequence"/>
</dbReference>
<comment type="function">
    <text evidence="7">Acts as an adapter for the XPO1/CRM1-mediated export of the 60S ribosomal subunit.</text>
</comment>
<dbReference type="GO" id="GO:0000055">
    <property type="term" value="P:ribosomal large subunit export from nucleus"/>
    <property type="evidence" value="ECO:0007669"/>
    <property type="project" value="TreeGrafter"/>
</dbReference>
<keyword evidence="4 7" id="KW-0963">Cytoplasm</keyword>